<protein>
    <recommendedName>
        <fullName evidence="4">Methyl-accepting transducer domain-containing protein</fullName>
    </recommendedName>
</protein>
<keyword evidence="1" id="KW-0488">Methylation</keyword>
<gene>
    <name evidence="5" type="ORF">SDC9_42814</name>
</gene>
<dbReference type="Pfam" id="PF00015">
    <property type="entry name" value="MCPsignal"/>
    <property type="match status" value="1"/>
</dbReference>
<dbReference type="Gene3D" id="1.10.287.950">
    <property type="entry name" value="Methyl-accepting chemotaxis protein"/>
    <property type="match status" value="1"/>
</dbReference>
<dbReference type="AlphaFoldDB" id="A0A644W1N3"/>
<keyword evidence="3" id="KW-0812">Transmembrane</keyword>
<evidence type="ECO:0000256" key="2">
    <source>
        <dbReference type="SAM" id="MobiDB-lite"/>
    </source>
</evidence>
<evidence type="ECO:0000256" key="3">
    <source>
        <dbReference type="SAM" id="Phobius"/>
    </source>
</evidence>
<dbReference type="GO" id="GO:0006935">
    <property type="term" value="P:chemotaxis"/>
    <property type="evidence" value="ECO:0007669"/>
    <property type="project" value="TreeGrafter"/>
</dbReference>
<dbReference type="GO" id="GO:0007165">
    <property type="term" value="P:signal transduction"/>
    <property type="evidence" value="ECO:0007669"/>
    <property type="project" value="InterPro"/>
</dbReference>
<dbReference type="GO" id="GO:0004888">
    <property type="term" value="F:transmembrane signaling receptor activity"/>
    <property type="evidence" value="ECO:0007669"/>
    <property type="project" value="TreeGrafter"/>
</dbReference>
<dbReference type="PROSITE" id="PS50111">
    <property type="entry name" value="CHEMOTAXIS_TRANSDUC_2"/>
    <property type="match status" value="1"/>
</dbReference>
<feature type="domain" description="Methyl-accepting transducer" evidence="4">
    <location>
        <begin position="496"/>
        <end position="725"/>
    </location>
</feature>
<dbReference type="GO" id="GO:0005886">
    <property type="term" value="C:plasma membrane"/>
    <property type="evidence" value="ECO:0007669"/>
    <property type="project" value="TreeGrafter"/>
</dbReference>
<feature type="transmembrane region" description="Helical" evidence="3">
    <location>
        <begin position="313"/>
        <end position="333"/>
    </location>
</feature>
<dbReference type="PANTHER" id="PTHR43531">
    <property type="entry name" value="PROTEIN ICFG"/>
    <property type="match status" value="1"/>
</dbReference>
<organism evidence="5">
    <name type="scientific">bioreactor metagenome</name>
    <dbReference type="NCBI Taxonomy" id="1076179"/>
    <lineage>
        <taxon>unclassified sequences</taxon>
        <taxon>metagenomes</taxon>
        <taxon>ecological metagenomes</taxon>
    </lineage>
</organism>
<dbReference type="Pfam" id="PF17201">
    <property type="entry name" value="Cache_3-Cache_2"/>
    <property type="match status" value="1"/>
</dbReference>
<feature type="region of interest" description="Disordered" evidence="2">
    <location>
        <begin position="760"/>
        <end position="786"/>
    </location>
</feature>
<keyword evidence="3" id="KW-0472">Membrane</keyword>
<dbReference type="EMBL" id="VSSQ01000518">
    <property type="protein sequence ID" value="MPL96632.1"/>
    <property type="molecule type" value="Genomic_DNA"/>
</dbReference>
<evidence type="ECO:0000259" key="4">
    <source>
        <dbReference type="PROSITE" id="PS50111"/>
    </source>
</evidence>
<dbReference type="InterPro" id="IPR029151">
    <property type="entry name" value="Sensor-like_sf"/>
</dbReference>
<dbReference type="InterPro" id="IPR051310">
    <property type="entry name" value="MCP_chemotaxis"/>
</dbReference>
<name>A0A644W1N3_9ZZZZ</name>
<proteinExistence type="predicted"/>
<dbReference type="SUPFAM" id="SSF103190">
    <property type="entry name" value="Sensory domain-like"/>
    <property type="match status" value="1"/>
</dbReference>
<dbReference type="Gene3D" id="3.30.450.20">
    <property type="entry name" value="PAS domain"/>
    <property type="match status" value="1"/>
</dbReference>
<dbReference type="InterPro" id="IPR004089">
    <property type="entry name" value="MCPsignal_dom"/>
</dbReference>
<evidence type="ECO:0000313" key="5">
    <source>
        <dbReference type="EMBL" id="MPL96632.1"/>
    </source>
</evidence>
<dbReference type="CDD" id="cd12912">
    <property type="entry name" value="PDC2_MCP_like"/>
    <property type="match status" value="1"/>
</dbReference>
<dbReference type="SUPFAM" id="SSF58104">
    <property type="entry name" value="Methyl-accepting chemotaxis protein (MCP) signaling domain"/>
    <property type="match status" value="1"/>
</dbReference>
<evidence type="ECO:0000256" key="1">
    <source>
        <dbReference type="ARBA" id="ARBA00022481"/>
    </source>
</evidence>
<dbReference type="InterPro" id="IPR033462">
    <property type="entry name" value="Cache_3-Cache_2"/>
</dbReference>
<dbReference type="PANTHER" id="PTHR43531:SF14">
    <property type="entry name" value="METHYL-ACCEPTING CHEMOTAXIS PROTEIN I-RELATED"/>
    <property type="match status" value="1"/>
</dbReference>
<sequence>MNSVIKKVSLFQSLAVAVILVIAVSSISVIVKNSIISDVKLGFKERVIDIRATFEVLNDSIKESAKTVSNVFSAKLNNIEIDYSEKIELNGVQTATLKSNGIILNKNNELIDEFTKTTGAVATVFVKQNDDFYRVATSLHKLDNSRAVGTFLTKENPAYEKIIKKEKYIGTAKLFGKNYMTVYDPIIKNGEVIGILFVAYNFDGLYNILQSKLEKIKFGQNGYLFAIDTKEEILTLHPTLKNKKISELDSNNQTILKNIITQKDGVLEYDFIDKDGKNRKLSAFTVFEDWNVILVSSANLSELLELNNTLRSYSIFGGILLLFILLGVSYFIIKKTVNEPLVLINQGLNEFFSYLNREKNKISLIDLNSKDEFGQMAKVLNTNIDKTKMGIEEDRKLIDETITVLSEFEHGDLCQRLHINVSNPALKQLKEVVNNMADNLEHNIDNVLEILEEYSNYNYINSISTEDLKEHLLKLANGVNSLGSSITTILKENKSNGLTLENSSNVLLSNVDKLNTSSSEAAARLEETAAAVEEVTSNVRNNTQSIQKMATLSSSVTASATHGEKLANQTTQAMDEINNQVNLINDSISVIDQIAFQTNILSLNAAVEAATAGEAGKGFAVVAQEVRNLASRSAEAAREIKAIVENATSKANEGKEIANNMIEGYKELNINISETINLIGDIQNASKEQLLGIEQINDAVNSLDRQTQQNAMIASQTNDIAIVTEKIAKLVVKDANAKEFIGKNEVKAKNIDILEEKSVKPTQNDISKKAETKSNDISNNDEWESF</sequence>
<reference evidence="5" key="1">
    <citation type="submission" date="2019-08" db="EMBL/GenBank/DDBJ databases">
        <authorList>
            <person name="Kucharzyk K."/>
            <person name="Murdoch R.W."/>
            <person name="Higgins S."/>
            <person name="Loffler F."/>
        </authorList>
    </citation>
    <scope>NUCLEOTIDE SEQUENCE</scope>
</reference>
<comment type="caution">
    <text evidence="5">The sequence shown here is derived from an EMBL/GenBank/DDBJ whole genome shotgun (WGS) entry which is preliminary data.</text>
</comment>
<accession>A0A644W1N3</accession>
<dbReference type="SMART" id="SM00283">
    <property type="entry name" value="MA"/>
    <property type="match status" value="1"/>
</dbReference>
<keyword evidence="3" id="KW-1133">Transmembrane helix</keyword>